<evidence type="ECO:0000256" key="5">
    <source>
        <dbReference type="ARBA" id="ARBA00022630"/>
    </source>
</evidence>
<comment type="pathway">
    <text evidence="2 11">Porphyrin-containing compound metabolism; protoporphyrin-IX biosynthesis; protoporphyrin-IX from protoporphyrinogen-IX: step 1/1.</text>
</comment>
<dbReference type="AlphaFoldDB" id="A0A2G8RNP1"/>
<evidence type="ECO:0000313" key="14">
    <source>
        <dbReference type="Proteomes" id="UP000230002"/>
    </source>
</evidence>
<dbReference type="Gene3D" id="3.50.50.60">
    <property type="entry name" value="FAD/NAD(P)-binding domain"/>
    <property type="match status" value="1"/>
</dbReference>
<dbReference type="SUPFAM" id="SSF54373">
    <property type="entry name" value="FAD-linked reductases, C-terminal domain"/>
    <property type="match status" value="1"/>
</dbReference>
<feature type="domain" description="Amine oxidase" evidence="12">
    <location>
        <begin position="13"/>
        <end position="521"/>
    </location>
</feature>
<dbReference type="GO" id="GO:0006782">
    <property type="term" value="P:protoporphyrinogen IX biosynthetic process"/>
    <property type="evidence" value="ECO:0007669"/>
    <property type="project" value="UniProtKB-UniRule"/>
</dbReference>
<dbReference type="UniPathway" id="UPA00251">
    <property type="reaction ID" value="UER00324"/>
</dbReference>
<evidence type="ECO:0000259" key="12">
    <source>
        <dbReference type="Pfam" id="PF01593"/>
    </source>
</evidence>
<dbReference type="STRING" id="1077348.A0A2G8RNP1"/>
<evidence type="ECO:0000256" key="6">
    <source>
        <dbReference type="ARBA" id="ARBA00022827"/>
    </source>
</evidence>
<evidence type="ECO:0000256" key="2">
    <source>
        <dbReference type="ARBA" id="ARBA00005073"/>
    </source>
</evidence>
<dbReference type="SUPFAM" id="SSF51905">
    <property type="entry name" value="FAD/NAD(P)-binding domain"/>
    <property type="match status" value="1"/>
</dbReference>
<dbReference type="GO" id="GO:0004729">
    <property type="term" value="F:oxygen-dependent protoporphyrinogen oxidase activity"/>
    <property type="evidence" value="ECO:0007669"/>
    <property type="project" value="UniProtKB-UniRule"/>
</dbReference>
<dbReference type="GO" id="GO:0005743">
    <property type="term" value="C:mitochondrial inner membrane"/>
    <property type="evidence" value="ECO:0007669"/>
    <property type="project" value="UniProtKB-SubCell"/>
</dbReference>
<reference evidence="13 14" key="1">
    <citation type="journal article" date="2015" name="Sci. Rep.">
        <title>Chromosome-level genome map provides insights into diverse defense mechanisms in the medicinal fungus Ganoderma sinense.</title>
        <authorList>
            <person name="Zhu Y."/>
            <person name="Xu J."/>
            <person name="Sun C."/>
            <person name="Zhou S."/>
            <person name="Xu H."/>
            <person name="Nelson D.R."/>
            <person name="Qian J."/>
            <person name="Song J."/>
            <person name="Luo H."/>
            <person name="Xiang L."/>
            <person name="Li Y."/>
            <person name="Xu Z."/>
            <person name="Ji A."/>
            <person name="Wang L."/>
            <person name="Lu S."/>
            <person name="Hayward A."/>
            <person name="Sun W."/>
            <person name="Li X."/>
            <person name="Schwartz D.C."/>
            <person name="Wang Y."/>
            <person name="Chen S."/>
        </authorList>
    </citation>
    <scope>NUCLEOTIDE SEQUENCE [LARGE SCALE GENOMIC DNA]</scope>
    <source>
        <strain evidence="13 14">ZZ0214-1</strain>
    </source>
</reference>
<dbReference type="InterPro" id="IPR004572">
    <property type="entry name" value="Protoporphyrinogen_oxidase"/>
</dbReference>
<protein>
    <recommendedName>
        <fullName evidence="4 11">Protoporphyrinogen oxidase</fullName>
        <ecNumber evidence="4 11">1.3.3.4</ecNumber>
    </recommendedName>
</protein>
<comment type="caution">
    <text evidence="13">The sequence shown here is derived from an EMBL/GenBank/DDBJ whole genome shotgun (WGS) entry which is preliminary data.</text>
</comment>
<dbReference type="InterPro" id="IPR036188">
    <property type="entry name" value="FAD/NAD-bd_sf"/>
</dbReference>
<evidence type="ECO:0000256" key="11">
    <source>
        <dbReference type="RuleBase" id="RU367069"/>
    </source>
</evidence>
<accession>A0A2G8RNP1</accession>
<comment type="catalytic activity">
    <reaction evidence="10 11">
        <text>protoporphyrinogen IX + 3 O2 = protoporphyrin IX + 3 H2O2</text>
        <dbReference type="Rhea" id="RHEA:25576"/>
        <dbReference type="ChEBI" id="CHEBI:15379"/>
        <dbReference type="ChEBI" id="CHEBI:16240"/>
        <dbReference type="ChEBI" id="CHEBI:57306"/>
        <dbReference type="ChEBI" id="CHEBI:57307"/>
        <dbReference type="EC" id="1.3.3.4"/>
    </reaction>
</comment>
<evidence type="ECO:0000256" key="9">
    <source>
        <dbReference type="ARBA" id="ARBA00023244"/>
    </source>
</evidence>
<evidence type="ECO:0000256" key="7">
    <source>
        <dbReference type="ARBA" id="ARBA00023002"/>
    </source>
</evidence>
<dbReference type="OrthoDB" id="438553at2759"/>
<keyword evidence="5 11" id="KW-0285">Flavoprotein</keyword>
<dbReference type="EC" id="1.3.3.4" evidence="4 11"/>
<comment type="cofactor">
    <cofactor evidence="11">
        <name>FAD</name>
        <dbReference type="ChEBI" id="CHEBI:57692"/>
    </cofactor>
    <text evidence="11">Binds 1 FAD per subunit.</text>
</comment>
<evidence type="ECO:0000313" key="13">
    <source>
        <dbReference type="EMBL" id="PIL23121.1"/>
    </source>
</evidence>
<proteinExistence type="inferred from homology"/>
<evidence type="ECO:0000256" key="3">
    <source>
        <dbReference type="ARBA" id="ARBA00010551"/>
    </source>
</evidence>
<keyword evidence="8 11" id="KW-0350">Heme biosynthesis</keyword>
<comment type="subcellular location">
    <subcellularLocation>
        <location evidence="11">Mitochondrion inner membrane</location>
    </subcellularLocation>
</comment>
<dbReference type="PANTHER" id="PTHR42923">
    <property type="entry name" value="PROTOPORPHYRINOGEN OXIDASE"/>
    <property type="match status" value="1"/>
</dbReference>
<name>A0A2G8RNP1_9APHY</name>
<keyword evidence="6 11" id="KW-0274">FAD</keyword>
<keyword evidence="14" id="KW-1185">Reference proteome</keyword>
<dbReference type="EMBL" id="AYKW01000068">
    <property type="protein sequence ID" value="PIL23121.1"/>
    <property type="molecule type" value="Genomic_DNA"/>
</dbReference>
<comment type="function">
    <text evidence="1 11">Catalyzes the 6-electron oxidation of protoporphyrinogen-IX to form protoporphyrin-IX.</text>
</comment>
<dbReference type="NCBIfam" id="TIGR00562">
    <property type="entry name" value="proto_IX_ox"/>
    <property type="match status" value="1"/>
</dbReference>
<dbReference type="Proteomes" id="UP000230002">
    <property type="component" value="Unassembled WGS sequence"/>
</dbReference>
<dbReference type="InterPro" id="IPR050464">
    <property type="entry name" value="Zeta_carotene_desat/Oxidored"/>
</dbReference>
<dbReference type="Pfam" id="PF01593">
    <property type="entry name" value="Amino_oxidase"/>
    <property type="match status" value="1"/>
</dbReference>
<keyword evidence="9 11" id="KW-0627">Porphyrin biosynthesis</keyword>
<dbReference type="PANTHER" id="PTHR42923:SF3">
    <property type="entry name" value="PROTOPORPHYRINOGEN OXIDASE"/>
    <property type="match status" value="1"/>
</dbReference>
<evidence type="ECO:0000256" key="1">
    <source>
        <dbReference type="ARBA" id="ARBA00002600"/>
    </source>
</evidence>
<gene>
    <name evidence="13" type="ORF">GSI_14430</name>
</gene>
<evidence type="ECO:0000256" key="4">
    <source>
        <dbReference type="ARBA" id="ARBA00012867"/>
    </source>
</evidence>
<dbReference type="InterPro" id="IPR002937">
    <property type="entry name" value="Amino_oxidase"/>
</dbReference>
<evidence type="ECO:0000256" key="8">
    <source>
        <dbReference type="ARBA" id="ARBA00023133"/>
    </source>
</evidence>
<sequence>MASPSIAVLGGGISGLSTAFHLARRFPVHSGTRITLVESSERLGGWMKSERVAVKDSVGQEANVVLESGPRTLRPASKAVLELVHLLGLKSSLLTVPRSAPAARNRFLHLPGTEGIVTIPGSPLLVLRSPLAKILVPAVLKDARKSTSVVLNNSSPDDESVDAFLTRHFGVEFARTFGSALVHGIYATDSRLLSIRSAFPVMCQLEERGNGSLVRGAVMDMLRNSRKSKSTAVEEQPYELGDIAELMRDVSVFSFQDGMQTLSDSVANQLQGLAHVEVMKGDRVVALNKSKSGNEFETITESGKRLLSSHIVSAMPLPHLHRLLSAPSVTHSSPGPLPHLLANPSSSVTVVNLVFPPTPHPIHPDGFGYLIPRPSTDYPASSLGMLGTVFDSCALPTQDRLLPSSSTSPPSSGFTKLTVILNGPYDAPSPAPSSPSFVQTLLDTLRRHLGRAEPLPEPSLVRIREHRDCIPIPTVGHTARMAELTGAVRERWGPNAAVIGAGVGGVSVGDCVESGRRAAYALRV</sequence>
<organism evidence="13 14">
    <name type="scientific">Ganoderma sinense ZZ0214-1</name>
    <dbReference type="NCBI Taxonomy" id="1077348"/>
    <lineage>
        <taxon>Eukaryota</taxon>
        <taxon>Fungi</taxon>
        <taxon>Dikarya</taxon>
        <taxon>Basidiomycota</taxon>
        <taxon>Agaricomycotina</taxon>
        <taxon>Agaricomycetes</taxon>
        <taxon>Polyporales</taxon>
        <taxon>Polyporaceae</taxon>
        <taxon>Ganoderma</taxon>
    </lineage>
</organism>
<comment type="similarity">
    <text evidence="3 11">Belongs to the protoporphyrinogen/coproporphyrinogen oxidase family. Protoporphyrinogen oxidase subfamily.</text>
</comment>
<keyword evidence="7 11" id="KW-0560">Oxidoreductase</keyword>
<evidence type="ECO:0000256" key="10">
    <source>
        <dbReference type="ARBA" id="ARBA00047554"/>
    </source>
</evidence>